<dbReference type="Proteomes" id="UP000028880">
    <property type="component" value="Unassembled WGS sequence"/>
</dbReference>
<dbReference type="Pfam" id="PF13279">
    <property type="entry name" value="4HBT_2"/>
    <property type="match status" value="1"/>
</dbReference>
<organism evidence="1">
    <name type="scientific">Mycobacterium triplex</name>
    <dbReference type="NCBI Taxonomy" id="47839"/>
    <lineage>
        <taxon>Bacteria</taxon>
        <taxon>Bacillati</taxon>
        <taxon>Actinomycetota</taxon>
        <taxon>Actinomycetes</taxon>
        <taxon>Mycobacteriales</taxon>
        <taxon>Mycobacteriaceae</taxon>
        <taxon>Mycobacterium</taxon>
        <taxon>Mycobacterium simiae complex</taxon>
    </lineage>
</organism>
<dbReference type="eggNOG" id="COG0824">
    <property type="taxonomic scope" value="Bacteria"/>
</dbReference>
<dbReference type="Gene3D" id="3.10.129.10">
    <property type="entry name" value="Hotdog Thioesterase"/>
    <property type="match status" value="1"/>
</dbReference>
<dbReference type="InterPro" id="IPR029069">
    <property type="entry name" value="HotDog_dom_sf"/>
</dbReference>
<gene>
    <name evidence="1" type="ORF">BN973_04087</name>
</gene>
<dbReference type="EMBL" id="HG964446">
    <property type="protein sequence ID" value="CDO89707.1"/>
    <property type="molecule type" value="Genomic_DNA"/>
</dbReference>
<dbReference type="HOGENOM" id="CLU_101141_2_1_11"/>
<evidence type="ECO:0000313" key="1">
    <source>
        <dbReference type="EMBL" id="CDO89707.1"/>
    </source>
</evidence>
<name>A0A024K2C9_9MYCO</name>
<dbReference type="STRING" id="47839.BN973_04087"/>
<proteinExistence type="predicted"/>
<sequence length="181" mass="19901">MRGCFEGHEAAVPVMEGKSNVAYDYAVSSEWLTTTGRPHRGRCGISVYPIVETKEARYSDMDVNGHLNHLALEAVHEDARARINQMYVPGAYDPVNRVFRLVTSQNVVHFLAEVYWPATLKVGIGIGGIGRTSVVVSSGIFHDGRCISVCDMTLVLVADDGPVAFSADNRELMRKLLLHNV</sequence>
<accession>A0A024K2C9</accession>
<reference evidence="1" key="1">
    <citation type="journal article" date="2014" name="Genome Announc.">
        <title>Draft Genome Sequence of Mycobacterium triplex DSM 44626.</title>
        <authorList>
            <person name="Sassi M."/>
            <person name="Croce O."/>
            <person name="Robert C."/>
            <person name="Raoult D."/>
            <person name="Drancourt M."/>
        </authorList>
    </citation>
    <scope>NUCLEOTIDE SEQUENCE [LARGE SCALE GENOMIC DNA]</scope>
    <source>
        <strain evidence="1">DSM 44626</strain>
    </source>
</reference>
<protein>
    <submittedName>
        <fullName evidence="1">Thioesterase</fullName>
    </submittedName>
</protein>
<reference evidence="1" key="2">
    <citation type="submission" date="2014-04" db="EMBL/GenBank/DDBJ databases">
        <authorList>
            <person name="Xu Y.W."/>
            <person name="Yang Q."/>
        </authorList>
    </citation>
    <scope>NUCLEOTIDE SEQUENCE</scope>
    <source>
        <strain evidence="1">DSM 44626</strain>
    </source>
</reference>
<dbReference type="AlphaFoldDB" id="A0A024K2C9"/>
<dbReference type="SUPFAM" id="SSF54637">
    <property type="entry name" value="Thioesterase/thiol ester dehydrase-isomerase"/>
    <property type="match status" value="1"/>
</dbReference>